<reference evidence="2 3" key="1">
    <citation type="submission" date="2016-12" db="EMBL/GenBank/DDBJ databases">
        <title>The draft genome sequence of Actinophytocola sp. 11-183.</title>
        <authorList>
            <person name="Wang W."/>
            <person name="Yuan L."/>
        </authorList>
    </citation>
    <scope>NUCLEOTIDE SEQUENCE [LARGE SCALE GENOMIC DNA]</scope>
    <source>
        <strain evidence="2 3">11-183</strain>
    </source>
</reference>
<comment type="caution">
    <text evidence="2">The sequence shown here is derived from an EMBL/GenBank/DDBJ whole genome shotgun (WGS) entry which is preliminary data.</text>
</comment>
<name>A0A1Q8CSL5_9PSEU</name>
<protein>
    <submittedName>
        <fullName evidence="2">Antibiotic biosynthesis monooxygenase</fullName>
    </submittedName>
</protein>
<dbReference type="OrthoDB" id="4304335at2"/>
<dbReference type="STRING" id="1912961.BU204_12165"/>
<evidence type="ECO:0000313" key="2">
    <source>
        <dbReference type="EMBL" id="OLF17362.1"/>
    </source>
</evidence>
<dbReference type="InterPro" id="IPR011008">
    <property type="entry name" value="Dimeric_a/b-barrel"/>
</dbReference>
<dbReference type="Proteomes" id="UP000185596">
    <property type="component" value="Unassembled WGS sequence"/>
</dbReference>
<dbReference type="GO" id="GO:0004497">
    <property type="term" value="F:monooxygenase activity"/>
    <property type="evidence" value="ECO:0007669"/>
    <property type="project" value="UniProtKB-KW"/>
</dbReference>
<keyword evidence="2" id="KW-0560">Oxidoreductase</keyword>
<dbReference type="InterPro" id="IPR007138">
    <property type="entry name" value="ABM_dom"/>
</dbReference>
<organism evidence="2 3">
    <name type="scientific">Actinophytocola xanthii</name>
    <dbReference type="NCBI Taxonomy" id="1912961"/>
    <lineage>
        <taxon>Bacteria</taxon>
        <taxon>Bacillati</taxon>
        <taxon>Actinomycetota</taxon>
        <taxon>Actinomycetes</taxon>
        <taxon>Pseudonocardiales</taxon>
        <taxon>Pseudonocardiaceae</taxon>
    </lineage>
</organism>
<dbReference type="AlphaFoldDB" id="A0A1Q8CSL5"/>
<proteinExistence type="predicted"/>
<dbReference type="Gene3D" id="3.30.70.100">
    <property type="match status" value="1"/>
</dbReference>
<evidence type="ECO:0000259" key="1">
    <source>
        <dbReference type="PROSITE" id="PS51725"/>
    </source>
</evidence>
<dbReference type="SUPFAM" id="SSF54909">
    <property type="entry name" value="Dimeric alpha+beta barrel"/>
    <property type="match status" value="1"/>
</dbReference>
<accession>A0A1Q8CSL5</accession>
<feature type="domain" description="ABM" evidence="1">
    <location>
        <begin position="7"/>
        <end position="96"/>
    </location>
</feature>
<dbReference type="EMBL" id="MSIE01000018">
    <property type="protein sequence ID" value="OLF17362.1"/>
    <property type="molecule type" value="Genomic_DNA"/>
</dbReference>
<keyword evidence="3" id="KW-1185">Reference proteome</keyword>
<dbReference type="PROSITE" id="PS51725">
    <property type="entry name" value="ABM"/>
    <property type="match status" value="1"/>
</dbReference>
<gene>
    <name evidence="2" type="ORF">BU204_12165</name>
</gene>
<dbReference type="RefSeq" id="WP_075125736.1">
    <property type="nucleotide sequence ID" value="NZ_MSIE01000018.1"/>
</dbReference>
<evidence type="ECO:0000313" key="3">
    <source>
        <dbReference type="Proteomes" id="UP000185596"/>
    </source>
</evidence>
<sequence length="111" mass="12558">MSTPARARIVFLVRVPAEDTDRFLAAYERIRYQVAGGVPGHILDQVCQSPADPEQWLITSEWESLEHFVAWERSPGHRDLAGPMRACMTEAKSIKFEIREETSNTTTRLAG</sequence>
<dbReference type="Pfam" id="PF03992">
    <property type="entry name" value="ABM"/>
    <property type="match status" value="1"/>
</dbReference>
<keyword evidence="2" id="KW-0503">Monooxygenase</keyword>